<dbReference type="Proteomes" id="UP001597163">
    <property type="component" value="Unassembled WGS sequence"/>
</dbReference>
<evidence type="ECO:0008006" key="3">
    <source>
        <dbReference type="Google" id="ProtNLM"/>
    </source>
</evidence>
<proteinExistence type="predicted"/>
<protein>
    <recommendedName>
        <fullName evidence="3">STAS/SEC14 domain-containing protein</fullName>
    </recommendedName>
</protein>
<evidence type="ECO:0000313" key="2">
    <source>
        <dbReference type="Proteomes" id="UP001597163"/>
    </source>
</evidence>
<keyword evidence="2" id="KW-1185">Reference proteome</keyword>
<reference evidence="2" key="1">
    <citation type="journal article" date="2019" name="Int. J. Syst. Evol. Microbiol.">
        <title>The Global Catalogue of Microorganisms (GCM) 10K type strain sequencing project: providing services to taxonomists for standard genome sequencing and annotation.</title>
        <authorList>
            <consortium name="The Broad Institute Genomics Platform"/>
            <consortium name="The Broad Institute Genome Sequencing Center for Infectious Disease"/>
            <person name="Wu L."/>
            <person name="Ma J."/>
        </authorList>
    </citation>
    <scope>NUCLEOTIDE SEQUENCE [LARGE SCALE GENOMIC DNA]</scope>
    <source>
        <strain evidence="2">CCUG 63246</strain>
    </source>
</reference>
<dbReference type="EMBL" id="JBHTLJ010000004">
    <property type="protein sequence ID" value="MFD1163332.1"/>
    <property type="molecule type" value="Genomic_DNA"/>
</dbReference>
<dbReference type="RefSeq" id="WP_311941723.1">
    <property type="nucleotide sequence ID" value="NZ_JAVSCK010000004.1"/>
</dbReference>
<sequence length="92" mass="10350">MVDEYHDFLLNSLDAPFGVLINKKNAYTYTFGAQKKILLLDKIKARAVVTQTSAALMASKTLIAISGSTQHNIKFFMDRETALIWLNKELSL</sequence>
<accession>A0ABW3REF2</accession>
<organism evidence="1 2">
    <name type="scientific">Hwangdonia seohaensis</name>
    <dbReference type="NCBI Taxonomy" id="1240727"/>
    <lineage>
        <taxon>Bacteria</taxon>
        <taxon>Pseudomonadati</taxon>
        <taxon>Bacteroidota</taxon>
        <taxon>Flavobacteriia</taxon>
        <taxon>Flavobacteriales</taxon>
        <taxon>Flavobacteriaceae</taxon>
        <taxon>Hwangdonia</taxon>
    </lineage>
</organism>
<evidence type="ECO:0000313" key="1">
    <source>
        <dbReference type="EMBL" id="MFD1163332.1"/>
    </source>
</evidence>
<gene>
    <name evidence="1" type="ORF">ACFQ2E_12930</name>
</gene>
<name>A0ABW3REF2_9FLAO</name>
<comment type="caution">
    <text evidence="1">The sequence shown here is derived from an EMBL/GenBank/DDBJ whole genome shotgun (WGS) entry which is preliminary data.</text>
</comment>